<evidence type="ECO:0000313" key="8">
    <source>
        <dbReference type="Proteomes" id="UP001165413"/>
    </source>
</evidence>
<dbReference type="Proteomes" id="UP001165413">
    <property type="component" value="Unassembled WGS sequence"/>
</dbReference>
<evidence type="ECO:0000313" key="7">
    <source>
        <dbReference type="EMBL" id="MCP3427428.1"/>
    </source>
</evidence>
<comment type="similarity">
    <text evidence="5">Belongs to the LapA family.</text>
</comment>
<dbReference type="GO" id="GO:0008653">
    <property type="term" value="P:lipopolysaccharide metabolic process"/>
    <property type="evidence" value="ECO:0007669"/>
    <property type="project" value="InterPro"/>
</dbReference>
<dbReference type="Pfam" id="PF06305">
    <property type="entry name" value="LapA_dom"/>
    <property type="match status" value="1"/>
</dbReference>
<keyword evidence="4 5" id="KW-0472">Membrane</keyword>
<reference evidence="7" key="1">
    <citation type="submission" date="2022-07" db="EMBL/GenBank/DDBJ databases">
        <title>Characterization of the Novel Bacterium Alteromonas immobilis LMIT006 and Alteromonas gregis LMIT007.</title>
        <authorList>
            <person name="Lin X."/>
        </authorList>
    </citation>
    <scope>NUCLEOTIDE SEQUENCE</scope>
    <source>
        <strain evidence="7">LMIT007</strain>
    </source>
</reference>
<dbReference type="GO" id="GO:0005886">
    <property type="term" value="C:plasma membrane"/>
    <property type="evidence" value="ECO:0007669"/>
    <property type="project" value="UniProtKB-SubCell"/>
</dbReference>
<keyword evidence="3 5" id="KW-1133">Transmembrane helix</keyword>
<comment type="subcellular location">
    <subcellularLocation>
        <location evidence="5">Cell inner membrane</location>
        <topology evidence="5">Single-pass membrane protein</topology>
    </subcellularLocation>
</comment>
<comment type="caution">
    <text evidence="5">Lacks conserved residue(s) required for the propagation of feature annotation.</text>
</comment>
<dbReference type="InterPro" id="IPR010445">
    <property type="entry name" value="LapA_dom"/>
</dbReference>
<evidence type="ECO:0000256" key="2">
    <source>
        <dbReference type="ARBA" id="ARBA00022692"/>
    </source>
</evidence>
<dbReference type="RefSeq" id="WP_254097768.1">
    <property type="nucleotide sequence ID" value="NZ_JANATA010000001.1"/>
</dbReference>
<feature type="domain" description="Lipopolysaccharide assembly protein A" evidence="6">
    <location>
        <begin position="24"/>
        <end position="84"/>
    </location>
</feature>
<feature type="transmembrane region" description="Helical" evidence="5">
    <location>
        <begin position="45"/>
        <end position="65"/>
    </location>
</feature>
<dbReference type="AlphaFoldDB" id="A0AA41WZY1"/>
<keyword evidence="8" id="KW-1185">Reference proteome</keyword>
<evidence type="ECO:0000256" key="4">
    <source>
        <dbReference type="ARBA" id="ARBA00023136"/>
    </source>
</evidence>
<comment type="caution">
    <text evidence="7">The sequence shown here is derived from an EMBL/GenBank/DDBJ whole genome shotgun (WGS) entry which is preliminary data.</text>
</comment>
<gene>
    <name evidence="5" type="primary">lapA</name>
    <name evidence="7" type="ORF">NLF92_00510</name>
</gene>
<evidence type="ECO:0000256" key="3">
    <source>
        <dbReference type="ARBA" id="ARBA00022989"/>
    </source>
</evidence>
<comment type="function">
    <text evidence="5">Involved in the assembly of lipopolysaccharide (LPS).</text>
</comment>
<accession>A0AA41WZY1</accession>
<organism evidence="7 8">
    <name type="scientific">Opacimonas viscosa</name>
    <dbReference type="NCBI Taxonomy" id="2961944"/>
    <lineage>
        <taxon>Bacteria</taxon>
        <taxon>Pseudomonadati</taxon>
        <taxon>Pseudomonadota</taxon>
        <taxon>Gammaproteobacteria</taxon>
        <taxon>Alteromonadales</taxon>
        <taxon>Alteromonadaceae</taxon>
        <taxon>Opacimonas</taxon>
    </lineage>
</organism>
<dbReference type="EMBL" id="JANATA010000001">
    <property type="protein sequence ID" value="MCP3427428.1"/>
    <property type="molecule type" value="Genomic_DNA"/>
</dbReference>
<protein>
    <recommendedName>
        <fullName evidence="5">Probable lipopolysaccharide assembly protein A</fullName>
    </recommendedName>
</protein>
<keyword evidence="5" id="KW-0997">Cell inner membrane</keyword>
<evidence type="ECO:0000256" key="1">
    <source>
        <dbReference type="ARBA" id="ARBA00022475"/>
    </source>
</evidence>
<keyword evidence="2 5" id="KW-0812">Transmembrane</keyword>
<dbReference type="InterPro" id="IPR032906">
    <property type="entry name" value="LapA"/>
</dbReference>
<evidence type="ECO:0000259" key="6">
    <source>
        <dbReference type="Pfam" id="PF06305"/>
    </source>
</evidence>
<evidence type="ECO:0000256" key="5">
    <source>
        <dbReference type="HAMAP-Rule" id="MF_01948"/>
    </source>
</evidence>
<keyword evidence="1 5" id="KW-1003">Cell membrane</keyword>
<proteinExistence type="inferred from homology"/>
<name>A0AA41WZY1_9ALTE</name>
<sequence length="85" mass="9553">MKGLFSFLLLLLVFIIAIVVGSRNQELLTVNYLIAQSEIRESTLMAVCLGLGVIIGMFTMFSSWLRLTWQVSSLKSQVKKLAKED</sequence>
<dbReference type="HAMAP" id="MF_01948">
    <property type="entry name" value="LPS_assembly_LapA"/>
    <property type="match status" value="1"/>
</dbReference>